<evidence type="ECO:0000256" key="1">
    <source>
        <dbReference type="SAM" id="MobiDB-lite"/>
    </source>
</evidence>
<dbReference type="EMBL" id="ML994618">
    <property type="protein sequence ID" value="KAF2190802.1"/>
    <property type="molecule type" value="Genomic_DNA"/>
</dbReference>
<evidence type="ECO:0000256" key="2">
    <source>
        <dbReference type="SAM" id="Phobius"/>
    </source>
</evidence>
<feature type="transmembrane region" description="Helical" evidence="2">
    <location>
        <begin position="187"/>
        <end position="208"/>
    </location>
</feature>
<dbReference type="AlphaFoldDB" id="A0A6A6EIS1"/>
<protein>
    <recommendedName>
        <fullName evidence="5">Tetraspanin Tsp3</fullName>
    </recommendedName>
</protein>
<dbReference type="Proteomes" id="UP000800200">
    <property type="component" value="Unassembled WGS sequence"/>
</dbReference>
<organism evidence="3 4">
    <name type="scientific">Zopfia rhizophila CBS 207.26</name>
    <dbReference type="NCBI Taxonomy" id="1314779"/>
    <lineage>
        <taxon>Eukaryota</taxon>
        <taxon>Fungi</taxon>
        <taxon>Dikarya</taxon>
        <taxon>Ascomycota</taxon>
        <taxon>Pezizomycotina</taxon>
        <taxon>Dothideomycetes</taxon>
        <taxon>Dothideomycetes incertae sedis</taxon>
        <taxon>Zopfiaceae</taxon>
        <taxon>Zopfia</taxon>
    </lineage>
</organism>
<evidence type="ECO:0000313" key="3">
    <source>
        <dbReference type="EMBL" id="KAF2190802.1"/>
    </source>
</evidence>
<keyword evidence="2" id="KW-1133">Transmembrane helix</keyword>
<keyword evidence="2" id="KW-0472">Membrane</keyword>
<evidence type="ECO:0008006" key="5">
    <source>
        <dbReference type="Google" id="ProtNLM"/>
    </source>
</evidence>
<feature type="compositionally biased region" description="Polar residues" evidence="1">
    <location>
        <begin position="279"/>
        <end position="297"/>
    </location>
</feature>
<feature type="transmembrane region" description="Helical" evidence="2">
    <location>
        <begin position="84"/>
        <end position="104"/>
    </location>
</feature>
<feature type="region of interest" description="Disordered" evidence="1">
    <location>
        <begin position="228"/>
        <end position="304"/>
    </location>
</feature>
<reference evidence="3" key="1">
    <citation type="journal article" date="2020" name="Stud. Mycol.">
        <title>101 Dothideomycetes genomes: a test case for predicting lifestyles and emergence of pathogens.</title>
        <authorList>
            <person name="Haridas S."/>
            <person name="Albert R."/>
            <person name="Binder M."/>
            <person name="Bloem J."/>
            <person name="Labutti K."/>
            <person name="Salamov A."/>
            <person name="Andreopoulos B."/>
            <person name="Baker S."/>
            <person name="Barry K."/>
            <person name="Bills G."/>
            <person name="Bluhm B."/>
            <person name="Cannon C."/>
            <person name="Castanera R."/>
            <person name="Culley D."/>
            <person name="Daum C."/>
            <person name="Ezra D."/>
            <person name="Gonzalez J."/>
            <person name="Henrissat B."/>
            <person name="Kuo A."/>
            <person name="Liang C."/>
            <person name="Lipzen A."/>
            <person name="Lutzoni F."/>
            <person name="Magnuson J."/>
            <person name="Mondo S."/>
            <person name="Nolan M."/>
            <person name="Ohm R."/>
            <person name="Pangilinan J."/>
            <person name="Park H.-J."/>
            <person name="Ramirez L."/>
            <person name="Alfaro M."/>
            <person name="Sun H."/>
            <person name="Tritt A."/>
            <person name="Yoshinaga Y."/>
            <person name="Zwiers L.-H."/>
            <person name="Turgeon B."/>
            <person name="Goodwin S."/>
            <person name="Spatafora J."/>
            <person name="Crous P."/>
            <person name="Grigoriev I."/>
        </authorList>
    </citation>
    <scope>NUCLEOTIDE SEQUENCE</scope>
    <source>
        <strain evidence="3">CBS 207.26</strain>
    </source>
</reference>
<evidence type="ECO:0000313" key="4">
    <source>
        <dbReference type="Proteomes" id="UP000800200"/>
    </source>
</evidence>
<proteinExistence type="predicted"/>
<name>A0A6A6EIS1_9PEZI</name>
<keyword evidence="2" id="KW-0812">Transmembrane</keyword>
<dbReference type="OrthoDB" id="71600at2759"/>
<gene>
    <name evidence="3" type="ORF">K469DRAFT_657411</name>
</gene>
<keyword evidence="4" id="KW-1185">Reference proteome</keyword>
<feature type="transmembrane region" description="Helical" evidence="2">
    <location>
        <begin position="42"/>
        <end position="63"/>
    </location>
</feature>
<accession>A0A6A6EIS1</accession>
<sequence>MAMAYTRKQIVTCASIVYLIIATALAAYASSRSNRRSVPIPSSLSGFTTALPVIAGLLLEGGYDFTRHQERHTRTPRGQTPRPPLVIVVNTLIFIYSSVVITLLGTHAAPPSDLDCNLDRRWSTLFRHKNSEAIRTIQDAFNCCGLRSARDRAWPFQDRDHGVDACEKAFGRTSGCFGPWRGEEQRVAGLLMGVVGLVFVWQFVIIVTPTRRTSWFHRVLPERLSRALGDEEQGSSSGPRRQIDYLPDFSRYSDNVTAESSDSEDESTTRRAIEGGVQQVKNAVTTSGSNQEQQPTVENEWARQ</sequence>